<sequence length="261" mass="28955">MKKSVFVFLLALIALVPNSVFASSNTGNFEEIVIFEQEEITDRDKIVERAIKGETDVNDFDFEVVPSVTEITTKDGLKNAIEPSLSKSDSKDINEEDFEVFKTTQKLKETQLSDGSIVTDYVTNAVVVYDERSSGTKTDGSYTVSGEVSIRWQQMNDGKIKWKVFSTKGSWTVLDTAFSLSNRKVHYGQVGLEACIYNDCNEVKSPTSNSYLYHAPTTWPWLSMFTGAASVSSNTSVNVNRGSSTFVFNVQIIKHGNSAVD</sequence>
<accession>A0ABV2KAC5</accession>
<keyword evidence="1" id="KW-0732">Signal</keyword>
<dbReference type="EMBL" id="JBEPME010000002">
    <property type="protein sequence ID" value="MET3656958.1"/>
    <property type="molecule type" value="Genomic_DNA"/>
</dbReference>
<dbReference type="RefSeq" id="WP_354313049.1">
    <property type="nucleotide sequence ID" value="NZ_JBEPME010000002.1"/>
</dbReference>
<reference evidence="2 3" key="1">
    <citation type="submission" date="2024-06" db="EMBL/GenBank/DDBJ databases">
        <title>Sorghum-associated microbial communities from plants grown in Nebraska, USA.</title>
        <authorList>
            <person name="Schachtman D."/>
        </authorList>
    </citation>
    <scope>NUCLEOTIDE SEQUENCE [LARGE SCALE GENOMIC DNA]</scope>
    <source>
        <strain evidence="2 3">1288</strain>
    </source>
</reference>
<evidence type="ECO:0000313" key="3">
    <source>
        <dbReference type="Proteomes" id="UP001549104"/>
    </source>
</evidence>
<feature type="signal peptide" evidence="1">
    <location>
        <begin position="1"/>
        <end position="22"/>
    </location>
</feature>
<proteinExistence type="predicted"/>
<name>A0ABV2KAC5_SPOPS</name>
<protein>
    <submittedName>
        <fullName evidence="2">Uncharacterized protein</fullName>
    </submittedName>
</protein>
<feature type="chain" id="PRO_5045375033" evidence="1">
    <location>
        <begin position="23"/>
        <end position="261"/>
    </location>
</feature>
<keyword evidence="3" id="KW-1185">Reference proteome</keyword>
<organism evidence="2 3">
    <name type="scientific">Sporosarcina psychrophila</name>
    <name type="common">Bacillus psychrophilus</name>
    <dbReference type="NCBI Taxonomy" id="1476"/>
    <lineage>
        <taxon>Bacteria</taxon>
        <taxon>Bacillati</taxon>
        <taxon>Bacillota</taxon>
        <taxon>Bacilli</taxon>
        <taxon>Bacillales</taxon>
        <taxon>Caryophanaceae</taxon>
        <taxon>Sporosarcina</taxon>
    </lineage>
</organism>
<evidence type="ECO:0000313" key="2">
    <source>
        <dbReference type="EMBL" id="MET3656958.1"/>
    </source>
</evidence>
<evidence type="ECO:0000256" key="1">
    <source>
        <dbReference type="SAM" id="SignalP"/>
    </source>
</evidence>
<dbReference type="Proteomes" id="UP001549104">
    <property type="component" value="Unassembled WGS sequence"/>
</dbReference>
<gene>
    <name evidence="2" type="ORF">ABIC55_002045</name>
</gene>
<comment type="caution">
    <text evidence="2">The sequence shown here is derived from an EMBL/GenBank/DDBJ whole genome shotgun (WGS) entry which is preliminary data.</text>
</comment>